<dbReference type="AlphaFoldDB" id="A0A2Z3GRH6"/>
<reference evidence="5" key="1">
    <citation type="submission" date="2018-04" db="EMBL/GenBank/DDBJ databases">
        <title>Complete genome of Antarctic heterotrophic bacterium Hymenobacter nivis.</title>
        <authorList>
            <person name="Terashima M."/>
        </authorList>
    </citation>
    <scope>NUCLEOTIDE SEQUENCE [LARGE SCALE GENOMIC DNA]</scope>
    <source>
        <strain evidence="5">NBRC 111535</strain>
    </source>
</reference>
<evidence type="ECO:0000313" key="5">
    <source>
        <dbReference type="Proteomes" id="UP000245999"/>
    </source>
</evidence>
<evidence type="ECO:0000259" key="3">
    <source>
        <dbReference type="Pfam" id="PF00135"/>
    </source>
</evidence>
<organism evidence="4 5">
    <name type="scientific">Hymenobacter nivis</name>
    <dbReference type="NCBI Taxonomy" id="1850093"/>
    <lineage>
        <taxon>Bacteria</taxon>
        <taxon>Pseudomonadati</taxon>
        <taxon>Bacteroidota</taxon>
        <taxon>Cytophagia</taxon>
        <taxon>Cytophagales</taxon>
        <taxon>Hymenobacteraceae</taxon>
        <taxon>Hymenobacter</taxon>
    </lineage>
</organism>
<dbReference type="GO" id="GO:0016787">
    <property type="term" value="F:hydrolase activity"/>
    <property type="evidence" value="ECO:0007669"/>
    <property type="project" value="UniProtKB-KW"/>
</dbReference>
<evidence type="ECO:0000256" key="1">
    <source>
        <dbReference type="ARBA" id="ARBA00005964"/>
    </source>
</evidence>
<dbReference type="InterPro" id="IPR002018">
    <property type="entry name" value="CarbesteraseB"/>
</dbReference>
<dbReference type="PANTHER" id="PTHR43142:SF1">
    <property type="entry name" value="CARBOXYLIC ESTER HYDROLASE"/>
    <property type="match status" value="1"/>
</dbReference>
<evidence type="ECO:0000256" key="2">
    <source>
        <dbReference type="ARBA" id="ARBA00022801"/>
    </source>
</evidence>
<dbReference type="InterPro" id="IPR029058">
    <property type="entry name" value="AB_hydrolase_fold"/>
</dbReference>
<dbReference type="EMBL" id="CP029145">
    <property type="protein sequence ID" value="AWM33956.1"/>
    <property type="molecule type" value="Genomic_DNA"/>
</dbReference>
<feature type="domain" description="Carboxylesterase type B" evidence="3">
    <location>
        <begin position="7"/>
        <end position="400"/>
    </location>
</feature>
<dbReference type="KEGG" id="hnv:DDQ68_14870"/>
<dbReference type="Pfam" id="PF00135">
    <property type="entry name" value="COesterase"/>
    <property type="match status" value="1"/>
</dbReference>
<gene>
    <name evidence="4" type="ORF">DDQ68_14870</name>
</gene>
<name>A0A2Z3GRH6_9BACT</name>
<dbReference type="Proteomes" id="UP000245999">
    <property type="component" value="Chromosome"/>
</dbReference>
<dbReference type="OrthoDB" id="9775851at2"/>
<keyword evidence="2" id="KW-0378">Hydrolase</keyword>
<proteinExistence type="inferred from homology"/>
<protein>
    <submittedName>
        <fullName evidence="4">Carboxylesterase</fullName>
    </submittedName>
</protein>
<accession>A0A2Z3GRH6</accession>
<keyword evidence="5" id="KW-1185">Reference proteome</keyword>
<dbReference type="PANTHER" id="PTHR43142">
    <property type="entry name" value="CARBOXYLIC ESTER HYDROLASE"/>
    <property type="match status" value="1"/>
</dbReference>
<dbReference type="RefSeq" id="WP_109657007.1">
    <property type="nucleotide sequence ID" value="NZ_CP029145.1"/>
</dbReference>
<dbReference type="SUPFAM" id="SSF53474">
    <property type="entry name" value="alpha/beta-Hydrolases"/>
    <property type="match status" value="1"/>
</dbReference>
<evidence type="ECO:0000313" key="4">
    <source>
        <dbReference type="EMBL" id="AWM33956.1"/>
    </source>
</evidence>
<comment type="similarity">
    <text evidence="1">Belongs to the type-B carboxylesterase/lipase family.</text>
</comment>
<dbReference type="Gene3D" id="3.40.50.1820">
    <property type="entry name" value="alpha/beta hydrolase"/>
    <property type="match status" value="1"/>
</dbReference>
<sequence>MGPRGPRRPVLVFFHGGAFVLGTSNVPLYDEANFAKQGVVFVSLNYRLGIEGFLKIPGVPSNLGIRDQLAALRWVQANIANLGGGPANTTVMGESAGAMSVAVLLASPTARGLFRRGIMMSGSGQAALSGVQASRIAAQYAKVLKIPNTARVHRRFTPEQLLAAQAQVTPKIVHLETAEHAEPTGGLALFFPVIDDDIVPAVPLDGLRKGAGGAVDMLVGYNSDGANYCLVSTGLLKKNRLNLILYKAARLVHPAPAALVAVHKKAYPKKKLGELFSTVITAYQFQVPSVRLADALARQAGRTHMYELGWRSSVAGGVYGAYHGLALVFGHRALITGPRGVLGPAGAPAALATQMQAAWVAFAKTGNPGWAAYRPGARGTMYINTTWQLQPNPHANEIQAWAGGALAPGPRR</sequence>